<dbReference type="InterPro" id="IPR036259">
    <property type="entry name" value="MFS_trans_sf"/>
</dbReference>
<protein>
    <recommendedName>
        <fullName evidence="7">Major facilitator superfamily (MFS) profile domain-containing protein</fullName>
    </recommendedName>
</protein>
<sequence length="393" mass="44675">MFFREKLDNVKIINFTRIMKSMIVLWPVIILIYLSKGLSFFEVGILNSIGSIVIAIMEVPLGVFADRLGRRKNLVIGYFLNLIFIIILCLGKTFTTIMISEIIFSIATCFISGTDSSILYDSLKKYGKENEYSEILSKNSSRTIFISIFISIIATYLYQMNKHLIYIISIAIYFIIFLSVFFIKESDIYKEEGEDSLTEFSSFGILKSSIFTKYKTFIFLSLFSSLMILLASNLDQFTSPILISHGLELKYTGFIIAGSKVLSIILLRNREYILNIFKEKTFMIITLLTTAILTLLLLIDGLYYWIIVISVVAAFDDFVQPIIAEKINAIIDSKNRTTMLSISSLLDNAFFTIGDPAFGYGVDRLGYSKSYGIFGVVMFVGVIICERIRKNRS</sequence>
<dbReference type="PANTHER" id="PTHR23530">
    <property type="entry name" value="TRANSPORT PROTEIN-RELATED"/>
    <property type="match status" value="1"/>
</dbReference>
<feature type="transmembrane region" description="Helical" evidence="6">
    <location>
        <begin position="281"/>
        <end position="299"/>
    </location>
</feature>
<comment type="subcellular location">
    <subcellularLocation>
        <location evidence="1">Cell membrane</location>
        <topology evidence="1">Multi-pass membrane protein</topology>
    </subcellularLocation>
</comment>
<feature type="transmembrane region" description="Helical" evidence="6">
    <location>
        <begin position="368"/>
        <end position="385"/>
    </location>
</feature>
<keyword evidence="3 6" id="KW-0812">Transmembrane</keyword>
<evidence type="ECO:0000256" key="5">
    <source>
        <dbReference type="ARBA" id="ARBA00023136"/>
    </source>
</evidence>
<dbReference type="Gene3D" id="1.20.1250.20">
    <property type="entry name" value="MFS general substrate transporter like domains"/>
    <property type="match status" value="1"/>
</dbReference>
<evidence type="ECO:0000313" key="8">
    <source>
        <dbReference type="EMBL" id="OFI49572.1"/>
    </source>
</evidence>
<dbReference type="PROSITE" id="PS00216">
    <property type="entry name" value="SUGAR_TRANSPORT_1"/>
    <property type="match status" value="1"/>
</dbReference>
<keyword evidence="9" id="KW-1185">Reference proteome</keyword>
<dbReference type="Proteomes" id="UP000178622">
    <property type="component" value="Unassembled WGS sequence"/>
</dbReference>
<gene>
    <name evidence="8" type="ORF">BG261_03045</name>
</gene>
<accession>A0A1E8GMV3</accession>
<feature type="transmembrane region" description="Helical" evidence="6">
    <location>
        <begin position="164"/>
        <end position="183"/>
    </location>
</feature>
<feature type="transmembrane region" description="Helical" evidence="6">
    <location>
        <begin position="251"/>
        <end position="269"/>
    </location>
</feature>
<evidence type="ECO:0000256" key="6">
    <source>
        <dbReference type="SAM" id="Phobius"/>
    </source>
</evidence>
<dbReference type="InterPro" id="IPR020846">
    <property type="entry name" value="MFS_dom"/>
</dbReference>
<comment type="caution">
    <text evidence="8">The sequence shown here is derived from an EMBL/GenBank/DDBJ whole genome shotgun (WGS) entry which is preliminary data.</text>
</comment>
<evidence type="ECO:0000256" key="4">
    <source>
        <dbReference type="ARBA" id="ARBA00022989"/>
    </source>
</evidence>
<dbReference type="CDD" id="cd06174">
    <property type="entry name" value="MFS"/>
    <property type="match status" value="1"/>
</dbReference>
<feature type="transmembrane region" description="Helical" evidence="6">
    <location>
        <begin position="75"/>
        <end position="96"/>
    </location>
</feature>
<dbReference type="SUPFAM" id="SSF103473">
    <property type="entry name" value="MFS general substrate transporter"/>
    <property type="match status" value="1"/>
</dbReference>
<feature type="domain" description="Major facilitator superfamily (MFS) profile" evidence="7">
    <location>
        <begin position="1"/>
        <end position="393"/>
    </location>
</feature>
<dbReference type="InterPro" id="IPR053160">
    <property type="entry name" value="MFS_DHA3_Transporter"/>
</dbReference>
<keyword evidence="4 6" id="KW-1133">Transmembrane helix</keyword>
<dbReference type="OrthoDB" id="9816124at2"/>
<feature type="transmembrane region" description="Helical" evidence="6">
    <location>
        <begin position="12"/>
        <end position="34"/>
    </location>
</feature>
<keyword evidence="5 6" id="KW-0472">Membrane</keyword>
<dbReference type="InterPro" id="IPR011701">
    <property type="entry name" value="MFS"/>
</dbReference>
<evidence type="ECO:0000256" key="2">
    <source>
        <dbReference type="ARBA" id="ARBA00022448"/>
    </source>
</evidence>
<evidence type="ECO:0000313" key="9">
    <source>
        <dbReference type="Proteomes" id="UP000178622"/>
    </source>
</evidence>
<dbReference type="InterPro" id="IPR005829">
    <property type="entry name" value="Sugar_transporter_CS"/>
</dbReference>
<evidence type="ECO:0000259" key="7">
    <source>
        <dbReference type="PROSITE" id="PS50850"/>
    </source>
</evidence>
<feature type="transmembrane region" description="Helical" evidence="6">
    <location>
        <begin position="102"/>
        <end position="120"/>
    </location>
</feature>
<dbReference type="GO" id="GO:0005886">
    <property type="term" value="C:plasma membrane"/>
    <property type="evidence" value="ECO:0007669"/>
    <property type="project" value="UniProtKB-SubCell"/>
</dbReference>
<reference evidence="9" key="1">
    <citation type="submission" date="2016-09" db="EMBL/GenBank/DDBJ databases">
        <title>Draft genome sequence of a novel species of the family Streptococcaceae isolated from flowers.</title>
        <authorList>
            <person name="Chuah L.-O."/>
            <person name="Yap K.-P."/>
            <person name="Thong K.L."/>
            <person name="Liong M.T."/>
            <person name="Ahmad R."/>
            <person name="Rusul G."/>
        </authorList>
    </citation>
    <scope>NUCLEOTIDE SEQUENCE [LARGE SCALE GENOMIC DNA]</scope>
    <source>
        <strain evidence="9">DF1</strain>
    </source>
</reference>
<evidence type="ECO:0000256" key="3">
    <source>
        <dbReference type="ARBA" id="ARBA00022692"/>
    </source>
</evidence>
<dbReference type="PROSITE" id="PS50850">
    <property type="entry name" value="MFS"/>
    <property type="match status" value="1"/>
</dbReference>
<dbReference type="STRING" id="1859473.BG261_03045"/>
<organism evidence="8 9">
    <name type="scientific">Floricoccus tropicus</name>
    <dbReference type="NCBI Taxonomy" id="1859473"/>
    <lineage>
        <taxon>Bacteria</taxon>
        <taxon>Bacillati</taxon>
        <taxon>Bacillota</taxon>
        <taxon>Bacilli</taxon>
        <taxon>Lactobacillales</taxon>
        <taxon>Streptococcaceae</taxon>
        <taxon>Floricoccus</taxon>
    </lineage>
</organism>
<proteinExistence type="predicted"/>
<dbReference type="EMBL" id="MKIR01000012">
    <property type="protein sequence ID" value="OFI49572.1"/>
    <property type="molecule type" value="Genomic_DNA"/>
</dbReference>
<feature type="transmembrane region" description="Helical" evidence="6">
    <location>
        <begin position="141"/>
        <end position="158"/>
    </location>
</feature>
<dbReference type="GO" id="GO:0022857">
    <property type="term" value="F:transmembrane transporter activity"/>
    <property type="evidence" value="ECO:0007669"/>
    <property type="project" value="InterPro"/>
</dbReference>
<evidence type="ECO:0000256" key="1">
    <source>
        <dbReference type="ARBA" id="ARBA00004651"/>
    </source>
</evidence>
<dbReference type="Pfam" id="PF07690">
    <property type="entry name" value="MFS_1"/>
    <property type="match status" value="2"/>
</dbReference>
<keyword evidence="2" id="KW-0813">Transport</keyword>
<dbReference type="RefSeq" id="WP_070792089.1">
    <property type="nucleotide sequence ID" value="NZ_MKIR01000012.1"/>
</dbReference>
<dbReference type="AlphaFoldDB" id="A0A1E8GMV3"/>
<feature type="transmembrane region" description="Helical" evidence="6">
    <location>
        <begin position="40"/>
        <end position="63"/>
    </location>
</feature>
<dbReference type="PANTHER" id="PTHR23530:SF1">
    <property type="entry name" value="PERMEASE, MAJOR FACILITATOR SUPERFAMILY-RELATED"/>
    <property type="match status" value="1"/>
</dbReference>
<name>A0A1E8GMV3_9LACT</name>
<feature type="transmembrane region" description="Helical" evidence="6">
    <location>
        <begin position="214"/>
        <end position="231"/>
    </location>
</feature>